<feature type="transmembrane region" description="Helical" evidence="1">
    <location>
        <begin position="71"/>
        <end position="94"/>
    </location>
</feature>
<keyword evidence="1" id="KW-1133">Transmembrane helix</keyword>
<dbReference type="Proteomes" id="UP001179647">
    <property type="component" value="Chromosome"/>
</dbReference>
<reference evidence="2" key="1">
    <citation type="submission" date="2022-10" db="EMBL/GenBank/DDBJ databases">
        <title>Vagococcus sp. isolated from poultry meat.</title>
        <authorList>
            <person name="Johansson P."/>
            <person name="Bjorkroth J."/>
        </authorList>
    </citation>
    <scope>NUCLEOTIDE SEQUENCE</scope>
    <source>
        <strain evidence="2">STAA11</strain>
    </source>
</reference>
<name>A0AAF0I8A4_9ENTE</name>
<keyword evidence="1" id="KW-0472">Membrane</keyword>
<dbReference type="EMBL" id="CP110232">
    <property type="protein sequence ID" value="WEG73964.1"/>
    <property type="molecule type" value="Genomic_DNA"/>
</dbReference>
<evidence type="ECO:0000313" key="2">
    <source>
        <dbReference type="EMBL" id="WEG73964.1"/>
    </source>
</evidence>
<evidence type="ECO:0000256" key="1">
    <source>
        <dbReference type="SAM" id="Phobius"/>
    </source>
</evidence>
<evidence type="ECO:0000313" key="3">
    <source>
        <dbReference type="Proteomes" id="UP001179647"/>
    </source>
</evidence>
<keyword evidence="1" id="KW-0812">Transmembrane</keyword>
<sequence length="103" mass="11398">MTDILILSTIVISFLSLILPLIALVSKKKAPKKILISVISITLCAFSNFLWIIYTYLLVKNNNLNTLEDTIGGVIFGSSIVFIGMIIINSIIFLSSKKKKCPH</sequence>
<feature type="transmembrane region" description="Helical" evidence="1">
    <location>
        <begin position="34"/>
        <end position="59"/>
    </location>
</feature>
<gene>
    <name evidence="2" type="ORF">OL234_03370</name>
</gene>
<accession>A0AAF0I8A4</accession>
<dbReference type="RefSeq" id="WP_275469763.1">
    <property type="nucleotide sequence ID" value="NZ_CP110232.1"/>
</dbReference>
<feature type="transmembrane region" description="Helical" evidence="1">
    <location>
        <begin position="6"/>
        <end position="25"/>
    </location>
</feature>
<protein>
    <submittedName>
        <fullName evidence="2">Uncharacterized protein</fullName>
    </submittedName>
</protein>
<proteinExistence type="predicted"/>
<keyword evidence="3" id="KW-1185">Reference proteome</keyword>
<organism evidence="2 3">
    <name type="scientific">Vagococcus intermedius</name>
    <dbReference type="NCBI Taxonomy" id="2991418"/>
    <lineage>
        <taxon>Bacteria</taxon>
        <taxon>Bacillati</taxon>
        <taxon>Bacillota</taxon>
        <taxon>Bacilli</taxon>
        <taxon>Lactobacillales</taxon>
        <taxon>Enterococcaceae</taxon>
        <taxon>Vagococcus</taxon>
    </lineage>
</organism>
<dbReference type="KEGG" id="vie:OL234_03370"/>
<dbReference type="AlphaFoldDB" id="A0AAF0I8A4"/>